<dbReference type="Pfam" id="PF06568">
    <property type="entry name" value="YjiS-like"/>
    <property type="match status" value="2"/>
</dbReference>
<dbReference type="EMBL" id="AVFL01000002">
    <property type="protein sequence ID" value="EWY42361.1"/>
    <property type="molecule type" value="Genomic_DNA"/>
</dbReference>
<protein>
    <recommendedName>
        <fullName evidence="1">YjiS-like domain-containing protein</fullName>
    </recommendedName>
</protein>
<feature type="domain" description="YjiS-like" evidence="1">
    <location>
        <begin position="44"/>
        <end position="71"/>
    </location>
</feature>
<dbReference type="InterPro" id="IPR009506">
    <property type="entry name" value="YjiS-like"/>
</dbReference>
<organism evidence="2 3">
    <name type="scientific">Skermanella stibiiresistens SB22</name>
    <dbReference type="NCBI Taxonomy" id="1385369"/>
    <lineage>
        <taxon>Bacteria</taxon>
        <taxon>Pseudomonadati</taxon>
        <taxon>Pseudomonadota</taxon>
        <taxon>Alphaproteobacteria</taxon>
        <taxon>Rhodospirillales</taxon>
        <taxon>Azospirillaceae</taxon>
        <taxon>Skermanella</taxon>
    </lineage>
</organism>
<dbReference type="RefSeq" id="WP_037447420.1">
    <property type="nucleotide sequence ID" value="NZ_AVFL01000002.1"/>
</dbReference>
<gene>
    <name evidence="2" type="ORF">N825_20080</name>
</gene>
<evidence type="ECO:0000259" key="1">
    <source>
        <dbReference type="Pfam" id="PF06568"/>
    </source>
</evidence>
<sequence>MTAYPNSYEMIQPTISGFSGVRAKSARTSFAGTIVAKVSMFLNQYWGAYQTKAQLGRLSDRSLSDIGIERDKIDAVANRRYSGDLVRHSDLGTLLAMSDEDLADIGVSRGDLEEFKAGRVKFVRRRLAA</sequence>
<dbReference type="Proteomes" id="UP000019486">
    <property type="component" value="Unassembled WGS sequence"/>
</dbReference>
<dbReference type="AlphaFoldDB" id="W9HCA7"/>
<comment type="caution">
    <text evidence="2">The sequence shown here is derived from an EMBL/GenBank/DDBJ whole genome shotgun (WGS) entry which is preliminary data.</text>
</comment>
<reference evidence="2 3" key="1">
    <citation type="submission" date="2013-08" db="EMBL/GenBank/DDBJ databases">
        <title>The genome sequence of Skermanella stibiiresistens.</title>
        <authorList>
            <person name="Zhu W."/>
            <person name="Wang G."/>
        </authorList>
    </citation>
    <scope>NUCLEOTIDE SEQUENCE [LARGE SCALE GENOMIC DNA]</scope>
    <source>
        <strain evidence="2 3">SB22</strain>
    </source>
</reference>
<keyword evidence="3" id="KW-1185">Reference proteome</keyword>
<evidence type="ECO:0000313" key="2">
    <source>
        <dbReference type="EMBL" id="EWY42361.1"/>
    </source>
</evidence>
<feature type="domain" description="YjiS-like" evidence="1">
    <location>
        <begin position="93"/>
        <end position="113"/>
    </location>
</feature>
<accession>W9HCA7</accession>
<proteinExistence type="predicted"/>
<evidence type="ECO:0000313" key="3">
    <source>
        <dbReference type="Proteomes" id="UP000019486"/>
    </source>
</evidence>
<name>W9HCA7_9PROT</name>